<proteinExistence type="predicted"/>
<dbReference type="InterPro" id="IPR010285">
    <property type="entry name" value="DNA_helicase_pif1-like_DEAD"/>
</dbReference>
<sequence>MSFIRTPETDAALEILHSSAHVLLSGKAGTGKSTLLREYLDSTSGKHKDKILVIAPTGVAALNVGGSTIHKAFGFRPGMYPDDVRGFSNYHPSNQIRSVMKAVSTIIVDEISMVRADLFDMMDLALRQIRGVNTVLGGVRIILVGDLLQLPPVITDRERAEYFQRWQTPYFFSAHCYPALALESINLQTVWRQNDEEFIEILNQVREGKVNENALEILNSRVRENPPTDEGFVTLTSRRRRVAQINQEWLENLGTRIYTSAATFTGEAEENSFPGDIEFRYGEGARVMTVINDPLGRFVNGSMGEIIRATGESITVQIDDTLALVELKPHTWEILRPKVTGGVLSSDVIGTVTQFPLILSWAMTIHKSQGKTIPKCIIDLKGGTTTDGQFYVALSRAVSLENLYFTEVVRHANVLADASLVRRILRDSSPERIPERVAFMSCDYVDFGRSQHIASIHATVIEHGSITADFGSWLNPMADLGTLTGKYSIPAGGMAANPTIEEFWPLLLRQLNGALVIGDGLATLERAVRHQSRELEVDLGVGYDIHDLGFSPVGEDPVSRCNSMSTAYLEGHFNPTRGTEVRANPTGAGALFIPAWAPSETPILDERQANDNDLAWVALNGEGDAAERDIHHAALQIADTARVRNGWTRELHDDLRCRITKTGAAVPELPQVEESGVDIHEVLLPGARLAFSGGGNILGKPRSDEELEELCAEKGLEYKGAVSKTRCDALIALDVATMSTKAKNARKWGKPIFSNDQFNTWYLGDAPQHIKEVPPLVEEVSEAEMDREVPIVAPATELILESEFADPHEVLAAGTRAAVSGVLQLKGEPVPRGDLEKFFKELGLEFKANISRTRCDVLIFNPASTPTAKFEQAREFAKPIISTDEFEKWVESQELTRVDEEAEITAERKPEEAQHGEEISLPEPLPESTSGSTETVEMVPPLREADNPEPDPVAENLELQEPPVPEPMSEAATVPVEQPTLLELILGERNFLTLVKPTNEPLLNGTRAAFFADDAALQNHVLETLAKQPSRMMKSLKRSGIALAVGVALFIVLAIFSGGGEDDPFVAAAGMIMMAIMFGAPIAIFRAVYLGITSKKQQRTEAAQQLKAAPLPVLSAGGRPISPQEQELMAAMVAFHDYQQQSGYPIPVDSWKNLVAEASTALNSGNRRMAQNVGVKINEWCAGAEAAAETKQKYAF</sequence>
<dbReference type="SUPFAM" id="SSF52540">
    <property type="entry name" value="P-loop containing nucleoside triphosphate hydrolases"/>
    <property type="match status" value="2"/>
</dbReference>
<dbReference type="InterPro" id="IPR051055">
    <property type="entry name" value="PIF1_helicase"/>
</dbReference>
<feature type="transmembrane region" description="Helical" evidence="2">
    <location>
        <begin position="1040"/>
        <end position="1059"/>
    </location>
</feature>
<keyword evidence="2" id="KW-0812">Transmembrane</keyword>
<dbReference type="InterPro" id="IPR036420">
    <property type="entry name" value="BRCT_dom_sf"/>
</dbReference>
<feature type="compositionally biased region" description="Basic and acidic residues" evidence="1">
    <location>
        <begin position="901"/>
        <end position="918"/>
    </location>
</feature>
<evidence type="ECO:0000313" key="4">
    <source>
        <dbReference type="EMBL" id="QGU06438.1"/>
    </source>
</evidence>
<evidence type="ECO:0000313" key="5">
    <source>
        <dbReference type="Proteomes" id="UP000424462"/>
    </source>
</evidence>
<dbReference type="GO" id="GO:0003678">
    <property type="term" value="F:DNA helicase activity"/>
    <property type="evidence" value="ECO:0007669"/>
    <property type="project" value="InterPro"/>
</dbReference>
<organism evidence="4 5">
    <name type="scientific">Corynebacterium occultum</name>
    <dbReference type="NCBI Taxonomy" id="2675219"/>
    <lineage>
        <taxon>Bacteria</taxon>
        <taxon>Bacillati</taxon>
        <taxon>Actinomycetota</taxon>
        <taxon>Actinomycetes</taxon>
        <taxon>Mycobacteriales</taxon>
        <taxon>Corynebacteriaceae</taxon>
        <taxon>Corynebacterium</taxon>
    </lineage>
</organism>
<dbReference type="KEGG" id="cok:COCCU_02420"/>
<dbReference type="Gene3D" id="3.40.50.300">
    <property type="entry name" value="P-loop containing nucleotide triphosphate hydrolases"/>
    <property type="match status" value="2"/>
</dbReference>
<dbReference type="Proteomes" id="UP000424462">
    <property type="component" value="Chromosome"/>
</dbReference>
<reference evidence="4 5" key="1">
    <citation type="submission" date="2019-11" db="EMBL/GenBank/DDBJ databases">
        <title>Complete genome sequence of Corynebacterium kalinowskii 1959, a novel Corynebacterium species isolated from soil of a small paddock in Vilsendorf, Germany.</title>
        <authorList>
            <person name="Schaffert L."/>
            <person name="Ruwe M."/>
            <person name="Milse J."/>
            <person name="Hanuschka K."/>
            <person name="Ortseifen V."/>
            <person name="Droste J."/>
            <person name="Brandt D."/>
            <person name="Schlueter L."/>
            <person name="Kutter Y."/>
            <person name="Vinke S."/>
            <person name="Viehoefer P."/>
            <person name="Jacob L."/>
            <person name="Luebke N.-C."/>
            <person name="Schulte-Berndt E."/>
            <person name="Hain C."/>
            <person name="Linder M."/>
            <person name="Schmidt P."/>
            <person name="Wollenschlaeger L."/>
            <person name="Luttermann T."/>
            <person name="Thieme E."/>
            <person name="Hassa J."/>
            <person name="Haak M."/>
            <person name="Wittchen M."/>
            <person name="Mentz A."/>
            <person name="Persicke M."/>
            <person name="Busche T."/>
            <person name="Ruckert C."/>
        </authorList>
    </citation>
    <scope>NUCLEOTIDE SEQUENCE [LARGE SCALE GENOMIC DNA]</scope>
    <source>
        <strain evidence="4 5">2039</strain>
    </source>
</reference>
<dbReference type="Gene3D" id="3.40.50.10190">
    <property type="entry name" value="BRCT domain"/>
    <property type="match status" value="2"/>
</dbReference>
<dbReference type="CDD" id="cd18809">
    <property type="entry name" value="SF1_C_RecD"/>
    <property type="match status" value="1"/>
</dbReference>
<gene>
    <name evidence="4" type="ORF">COCCU_02420</name>
</gene>
<dbReference type="GO" id="GO:0000723">
    <property type="term" value="P:telomere maintenance"/>
    <property type="evidence" value="ECO:0007669"/>
    <property type="project" value="InterPro"/>
</dbReference>
<keyword evidence="2" id="KW-1133">Transmembrane helix</keyword>
<dbReference type="GO" id="GO:0006281">
    <property type="term" value="P:DNA repair"/>
    <property type="evidence" value="ECO:0007669"/>
    <property type="project" value="InterPro"/>
</dbReference>
<evidence type="ECO:0000256" key="2">
    <source>
        <dbReference type="SAM" id="Phobius"/>
    </source>
</evidence>
<keyword evidence="2" id="KW-0472">Membrane</keyword>
<keyword evidence="5" id="KW-1185">Reference proteome</keyword>
<evidence type="ECO:0000256" key="1">
    <source>
        <dbReference type="SAM" id="MobiDB-lite"/>
    </source>
</evidence>
<protein>
    <submittedName>
        <fullName evidence="4">DNA polymerase III subunit epsilon</fullName>
    </submittedName>
</protein>
<feature type="compositionally biased region" description="Low complexity" evidence="1">
    <location>
        <begin position="919"/>
        <end position="935"/>
    </location>
</feature>
<dbReference type="PANTHER" id="PTHR47642:SF5">
    <property type="entry name" value="ATP-DEPENDENT DNA HELICASE"/>
    <property type="match status" value="1"/>
</dbReference>
<dbReference type="Pfam" id="PF05970">
    <property type="entry name" value="PIF1"/>
    <property type="match status" value="1"/>
</dbReference>
<feature type="domain" description="DNA helicase Pif1-like DEAD-box helicase" evidence="3">
    <location>
        <begin position="18"/>
        <end position="213"/>
    </location>
</feature>
<dbReference type="InterPro" id="IPR027417">
    <property type="entry name" value="P-loop_NTPase"/>
</dbReference>
<dbReference type="AlphaFoldDB" id="A0A6B8WIX9"/>
<feature type="transmembrane region" description="Helical" evidence="2">
    <location>
        <begin position="1065"/>
        <end position="1089"/>
    </location>
</feature>
<dbReference type="EMBL" id="CP046455">
    <property type="protein sequence ID" value="QGU06438.1"/>
    <property type="molecule type" value="Genomic_DNA"/>
</dbReference>
<name>A0A6B8WIX9_9CORY</name>
<evidence type="ECO:0000259" key="3">
    <source>
        <dbReference type="Pfam" id="PF05970"/>
    </source>
</evidence>
<dbReference type="PANTHER" id="PTHR47642">
    <property type="entry name" value="ATP-DEPENDENT DNA HELICASE"/>
    <property type="match status" value="1"/>
</dbReference>
<accession>A0A6B8WIX9</accession>
<feature type="region of interest" description="Disordered" evidence="1">
    <location>
        <begin position="901"/>
        <end position="936"/>
    </location>
</feature>
<dbReference type="RefSeq" id="WP_197088413.1">
    <property type="nucleotide sequence ID" value="NZ_CP046455.1"/>
</dbReference>